<dbReference type="FunFam" id="2.60.40.420:FF:000021">
    <property type="entry name" value="Extracellular dihydrogeodin oxidase/laccase"/>
    <property type="match status" value="1"/>
</dbReference>
<comment type="similarity">
    <text evidence="1">Belongs to the multicopper oxidase family.</text>
</comment>
<evidence type="ECO:0000256" key="2">
    <source>
        <dbReference type="ARBA" id="ARBA00022723"/>
    </source>
</evidence>
<dbReference type="InterPro" id="IPR008972">
    <property type="entry name" value="Cupredoxin"/>
</dbReference>
<keyword evidence="2" id="KW-0479">Metal-binding</keyword>
<dbReference type="Pfam" id="PF07732">
    <property type="entry name" value="Cu-oxidase_3"/>
    <property type="match status" value="1"/>
</dbReference>
<organism evidence="9 10">
    <name type="scientific">Coleophoma crateriformis</name>
    <dbReference type="NCBI Taxonomy" id="565419"/>
    <lineage>
        <taxon>Eukaryota</taxon>
        <taxon>Fungi</taxon>
        <taxon>Dikarya</taxon>
        <taxon>Ascomycota</taxon>
        <taxon>Pezizomycotina</taxon>
        <taxon>Leotiomycetes</taxon>
        <taxon>Helotiales</taxon>
        <taxon>Dermateaceae</taxon>
        <taxon>Coleophoma</taxon>
    </lineage>
</organism>
<feature type="signal peptide" evidence="5">
    <location>
        <begin position="1"/>
        <end position="22"/>
    </location>
</feature>
<evidence type="ECO:0000256" key="5">
    <source>
        <dbReference type="SAM" id="SignalP"/>
    </source>
</evidence>
<dbReference type="PANTHER" id="PTHR11709:SF145">
    <property type="entry name" value="LCC1"/>
    <property type="match status" value="1"/>
</dbReference>
<evidence type="ECO:0000313" key="10">
    <source>
        <dbReference type="Proteomes" id="UP000256328"/>
    </source>
</evidence>
<dbReference type="CDD" id="cd13854">
    <property type="entry name" value="CuRO_1_MaLCC_like"/>
    <property type="match status" value="1"/>
</dbReference>
<dbReference type="OrthoDB" id="2121828at2759"/>
<comment type="caution">
    <text evidence="9">The sequence shown here is derived from an EMBL/GenBank/DDBJ whole genome shotgun (WGS) entry which is preliminary data.</text>
</comment>
<feature type="domain" description="Plastocyanin-like" evidence="7">
    <location>
        <begin position="457"/>
        <end position="574"/>
    </location>
</feature>
<keyword evidence="5" id="KW-0732">Signal</keyword>
<keyword evidence="3" id="KW-0560">Oxidoreductase</keyword>
<dbReference type="PANTHER" id="PTHR11709">
    <property type="entry name" value="MULTI-COPPER OXIDASE"/>
    <property type="match status" value="1"/>
</dbReference>
<dbReference type="InterPro" id="IPR045087">
    <property type="entry name" value="Cu-oxidase_fam"/>
</dbReference>
<dbReference type="Proteomes" id="UP000256328">
    <property type="component" value="Unassembled WGS sequence"/>
</dbReference>
<dbReference type="Pfam" id="PF07731">
    <property type="entry name" value="Cu-oxidase_2"/>
    <property type="match status" value="1"/>
</dbReference>
<feature type="chain" id="PRO_5017578036" evidence="5">
    <location>
        <begin position="23"/>
        <end position="618"/>
    </location>
</feature>
<evidence type="ECO:0000256" key="1">
    <source>
        <dbReference type="ARBA" id="ARBA00010609"/>
    </source>
</evidence>
<evidence type="ECO:0000256" key="4">
    <source>
        <dbReference type="ARBA" id="ARBA00023008"/>
    </source>
</evidence>
<dbReference type="EMBL" id="PDLN01000003">
    <property type="protein sequence ID" value="RDW91658.1"/>
    <property type="molecule type" value="Genomic_DNA"/>
</dbReference>
<dbReference type="GO" id="GO:0016491">
    <property type="term" value="F:oxidoreductase activity"/>
    <property type="evidence" value="ECO:0007669"/>
    <property type="project" value="UniProtKB-KW"/>
</dbReference>
<evidence type="ECO:0000259" key="7">
    <source>
        <dbReference type="Pfam" id="PF07731"/>
    </source>
</evidence>
<name>A0A3D8T0X7_9HELO</name>
<dbReference type="InterPro" id="IPR011706">
    <property type="entry name" value="Cu-oxidase_C"/>
</dbReference>
<gene>
    <name evidence="9" type="ORF">BP5796_02823</name>
</gene>
<dbReference type="SUPFAM" id="SSF49503">
    <property type="entry name" value="Cupredoxins"/>
    <property type="match status" value="3"/>
</dbReference>
<dbReference type="InterPro" id="IPR011707">
    <property type="entry name" value="Cu-oxidase-like_N"/>
</dbReference>
<keyword evidence="4" id="KW-0186">Copper</keyword>
<dbReference type="Gene3D" id="2.60.40.420">
    <property type="entry name" value="Cupredoxins - blue copper proteins"/>
    <property type="match status" value="3"/>
</dbReference>
<evidence type="ECO:0000313" key="9">
    <source>
        <dbReference type="EMBL" id="RDW91658.1"/>
    </source>
</evidence>
<dbReference type="AlphaFoldDB" id="A0A3D8T0X7"/>
<dbReference type="GO" id="GO:0005507">
    <property type="term" value="F:copper ion binding"/>
    <property type="evidence" value="ECO:0007669"/>
    <property type="project" value="InterPro"/>
</dbReference>
<proteinExistence type="inferred from homology"/>
<dbReference type="CDD" id="cd13901">
    <property type="entry name" value="CuRO_3_MaLCC_like"/>
    <property type="match status" value="1"/>
</dbReference>
<sequence>MSFLTPFVVNLLSGALPLFGGGLSNQQTNGNVDFSSWQNLPEFLPSSPRKYGTPWGSLKYEPGAVNEQLPDTGVTRHYNFDVAPGKLSPDGYQKDMLLFNGQYPGPLIEANWGDWVEIKVTNSLQSLNEGTAIHWHGLRQYQTQFADGVPGLVQCPIAPGSSFTYRFRADHVGSSWYHSHYSAQISSGLIGPMVFYGPRSQPYDIDMGPIMINDLFHPYYEQLVEHVLSNSSGSHFVFSDNNLINGKMDFDCALVTDGTPCVSNAGISKFQFRPGKDHLLRVVNTGSAGLQFFTIDEHEMTVISNDFIPITPYKTNSLTLGVGQRNDVIVRGKTGASAEQPYWMRTNLSVNCALPHQPYGLAAIYYDQADFAANKKPNSQPQPLIDAEMPCQNAPLDAASPVARIPAPPADKVVVIQVLDVVNSTGHSIYQLNNQTGRVNYNEPVLRLANEGNFSYPMDPDWNILDTGNSSVVRLVWENRKVDPSDPNFFNRTFAHPMHLHGHDYQVLSYGPGEWDGTIINGGNPIRRDTTILPPSGHLVMQFTTDNPGIWPVHCHVAWHVSAGFLMNIMERPQDIDAQQDIEQIMAQTCDAWDAWSRENVVNQVDSGLRRMAMERER</sequence>
<dbReference type="InterPro" id="IPR001117">
    <property type="entry name" value="Cu-oxidase_2nd"/>
</dbReference>
<protein>
    <submittedName>
        <fullName evidence="9">Multicopper oxidase-3</fullName>
    </submittedName>
</protein>
<evidence type="ECO:0000256" key="3">
    <source>
        <dbReference type="ARBA" id="ARBA00023002"/>
    </source>
</evidence>
<accession>A0A3D8T0X7</accession>
<reference evidence="9 10" key="1">
    <citation type="journal article" date="2018" name="IMA Fungus">
        <title>IMA Genome-F 9: Draft genome sequence of Annulohypoxylon stygium, Aspergillus mulundensis, Berkeleyomyces basicola (syn. Thielaviopsis basicola), Ceratocystis smalleyi, two Cercospora beticola strains, Coleophoma cylindrospora, Fusarium fracticaudum, Phialophora cf. hyalina, and Morchella septimelata.</title>
        <authorList>
            <person name="Wingfield B.D."/>
            <person name="Bills G.F."/>
            <person name="Dong Y."/>
            <person name="Huang W."/>
            <person name="Nel W.J."/>
            <person name="Swalarsk-Parry B.S."/>
            <person name="Vaghefi N."/>
            <person name="Wilken P.M."/>
            <person name="An Z."/>
            <person name="de Beer Z.W."/>
            <person name="De Vos L."/>
            <person name="Chen L."/>
            <person name="Duong T.A."/>
            <person name="Gao Y."/>
            <person name="Hammerbacher A."/>
            <person name="Kikkert J.R."/>
            <person name="Li Y."/>
            <person name="Li H."/>
            <person name="Li K."/>
            <person name="Li Q."/>
            <person name="Liu X."/>
            <person name="Ma X."/>
            <person name="Naidoo K."/>
            <person name="Pethybridge S.J."/>
            <person name="Sun J."/>
            <person name="Steenkamp E.T."/>
            <person name="van der Nest M.A."/>
            <person name="van Wyk S."/>
            <person name="Wingfield M.J."/>
            <person name="Xiong C."/>
            <person name="Yue Q."/>
            <person name="Zhang X."/>
        </authorList>
    </citation>
    <scope>NUCLEOTIDE SEQUENCE [LARGE SCALE GENOMIC DNA]</scope>
    <source>
        <strain evidence="9 10">BP5796</strain>
    </source>
</reference>
<feature type="domain" description="Plastocyanin-like" evidence="6">
    <location>
        <begin position="209"/>
        <end position="368"/>
    </location>
</feature>
<dbReference type="Pfam" id="PF00394">
    <property type="entry name" value="Cu-oxidase"/>
    <property type="match status" value="1"/>
</dbReference>
<evidence type="ECO:0000259" key="8">
    <source>
        <dbReference type="Pfam" id="PF07732"/>
    </source>
</evidence>
<feature type="domain" description="Plastocyanin-like" evidence="8">
    <location>
        <begin position="82"/>
        <end position="198"/>
    </location>
</feature>
<evidence type="ECO:0000259" key="6">
    <source>
        <dbReference type="Pfam" id="PF00394"/>
    </source>
</evidence>
<keyword evidence="10" id="KW-1185">Reference proteome</keyword>